<comment type="caution">
    <text evidence="3">The sequence shown here is derived from an EMBL/GenBank/DDBJ whole genome shotgun (WGS) entry which is preliminary data.</text>
</comment>
<accession>A0ABT1ZW39</accession>
<evidence type="ECO:0000259" key="2">
    <source>
        <dbReference type="Pfam" id="PF00561"/>
    </source>
</evidence>
<dbReference type="PANTHER" id="PTHR43689:SF8">
    <property type="entry name" value="ALPHA_BETA-HYDROLASES SUPERFAMILY PROTEIN"/>
    <property type="match status" value="1"/>
</dbReference>
<dbReference type="InterPro" id="IPR000073">
    <property type="entry name" value="AB_hydrolase_1"/>
</dbReference>
<keyword evidence="3" id="KW-0378">Hydrolase</keyword>
<name>A0ABT1ZW39_9BURK</name>
<reference evidence="3 4" key="1">
    <citation type="submission" date="2022-08" db="EMBL/GenBank/DDBJ databases">
        <title>Reclassification of Massilia species as members of the genera Telluria, Duganella, Pseudoduganella, Mokoshia gen. nov. and Zemynaea gen. nov. using orthogonal and non-orthogonal genome-based approaches.</title>
        <authorList>
            <person name="Bowman J.P."/>
        </authorList>
    </citation>
    <scope>NUCLEOTIDE SEQUENCE [LARGE SCALE GENOMIC DNA]</scope>
    <source>
        <strain evidence="3 4">JCM 31316</strain>
    </source>
</reference>
<evidence type="ECO:0000313" key="3">
    <source>
        <dbReference type="EMBL" id="MCS0584132.1"/>
    </source>
</evidence>
<dbReference type="GO" id="GO:0016787">
    <property type="term" value="F:hydrolase activity"/>
    <property type="evidence" value="ECO:0007669"/>
    <property type="project" value="UniProtKB-KW"/>
</dbReference>
<proteinExistence type="predicted"/>
<dbReference type="PRINTS" id="PR00111">
    <property type="entry name" value="ABHYDROLASE"/>
</dbReference>
<sequence length="321" mass="34547">MKRRTFMQFAGAAAGVAALPALAGAPAGAMSLERWQKMRRFVATPFGRIAVVEQGSGPAAALFLHGFPLSSFQWRDAVVALSAHRRCIAPDFMALGFTEPAPGQAVDADAQVAMLAHLLDTLHVRQVDVIANDSGGAVAQLLMVRHPERVRSLLLTNCDTEPDCPPPALKPVIELSRKGRFVDEWLLPSVLDHRQARTKDGLGGQCYADPGSPTDDAIDAYLAPLTASPARKAFVHAYALALERNILQGIGPALRRAPQPVRVVWGTADGIFSTGTPAYLEQAFGNGRGVRRLDGYKLFWPEERPDVVVEEALTLWGASAV</sequence>
<dbReference type="SUPFAM" id="SSF53474">
    <property type="entry name" value="alpha/beta-Hydrolases"/>
    <property type="match status" value="1"/>
</dbReference>
<feature type="signal peptide" evidence="1">
    <location>
        <begin position="1"/>
        <end position="23"/>
    </location>
</feature>
<dbReference type="PANTHER" id="PTHR43689">
    <property type="entry name" value="HYDROLASE"/>
    <property type="match status" value="1"/>
</dbReference>
<feature type="domain" description="AB hydrolase-1" evidence="2">
    <location>
        <begin position="62"/>
        <end position="295"/>
    </location>
</feature>
<keyword evidence="1" id="KW-0732">Signal</keyword>
<dbReference type="Pfam" id="PF00561">
    <property type="entry name" value="Abhydrolase_1"/>
    <property type="match status" value="1"/>
</dbReference>
<protein>
    <submittedName>
        <fullName evidence="3">Alpha/beta hydrolase</fullName>
    </submittedName>
</protein>
<dbReference type="InterPro" id="IPR029058">
    <property type="entry name" value="AB_hydrolase_fold"/>
</dbReference>
<evidence type="ECO:0000313" key="4">
    <source>
        <dbReference type="Proteomes" id="UP001204151"/>
    </source>
</evidence>
<dbReference type="InterPro" id="IPR006311">
    <property type="entry name" value="TAT_signal"/>
</dbReference>
<dbReference type="PROSITE" id="PS51318">
    <property type="entry name" value="TAT"/>
    <property type="match status" value="1"/>
</dbReference>
<keyword evidence="4" id="KW-1185">Reference proteome</keyword>
<dbReference type="Gene3D" id="3.40.50.1820">
    <property type="entry name" value="alpha/beta hydrolase"/>
    <property type="match status" value="1"/>
</dbReference>
<feature type="chain" id="PRO_5047450813" evidence="1">
    <location>
        <begin position="24"/>
        <end position="321"/>
    </location>
</feature>
<dbReference type="Proteomes" id="UP001204151">
    <property type="component" value="Unassembled WGS sequence"/>
</dbReference>
<dbReference type="RefSeq" id="WP_258818694.1">
    <property type="nucleotide sequence ID" value="NZ_JANUGW010000018.1"/>
</dbReference>
<organism evidence="3 4">
    <name type="scientific">Massilia pinisoli</name>
    <dbReference type="NCBI Taxonomy" id="1772194"/>
    <lineage>
        <taxon>Bacteria</taxon>
        <taxon>Pseudomonadati</taxon>
        <taxon>Pseudomonadota</taxon>
        <taxon>Betaproteobacteria</taxon>
        <taxon>Burkholderiales</taxon>
        <taxon>Oxalobacteraceae</taxon>
        <taxon>Telluria group</taxon>
        <taxon>Massilia</taxon>
    </lineage>
</organism>
<dbReference type="EMBL" id="JANUGW010000018">
    <property type="protein sequence ID" value="MCS0584132.1"/>
    <property type="molecule type" value="Genomic_DNA"/>
</dbReference>
<evidence type="ECO:0000256" key="1">
    <source>
        <dbReference type="SAM" id="SignalP"/>
    </source>
</evidence>
<gene>
    <name evidence="3" type="ORF">NX784_21260</name>
</gene>